<dbReference type="AlphaFoldDB" id="A0A075FQQ6"/>
<evidence type="ECO:0000256" key="5">
    <source>
        <dbReference type="ARBA" id="ARBA00022679"/>
    </source>
</evidence>
<keyword evidence="4" id="KW-0963">Cytoplasm</keyword>
<evidence type="ECO:0000256" key="8">
    <source>
        <dbReference type="ARBA" id="ARBA00022741"/>
    </source>
</evidence>
<dbReference type="GO" id="GO:0005524">
    <property type="term" value="F:ATP binding"/>
    <property type="evidence" value="ECO:0007669"/>
    <property type="project" value="UniProtKB-KW"/>
</dbReference>
<sequence>MISVTEARKVIQNGGIVVYPTDTVWGMGCDPFNQTAVKKLFQVKGKERDGLSIMLDDCEIIQDYCEINQTTEKIIAEFLPGPITLILESKRNFAKGVTRNGNIAIRIPSNRTALELAKGNPIVTTSANKHESKIAKDINEAIQIFGSQCSYLDGERPIGVESTIIDLTKNKPEIKRIGALYASILEGIIEF</sequence>
<dbReference type="GO" id="GO:0005737">
    <property type="term" value="C:cytoplasm"/>
    <property type="evidence" value="ECO:0007669"/>
    <property type="project" value="UniProtKB-SubCell"/>
</dbReference>
<dbReference type="NCBIfam" id="TIGR00057">
    <property type="entry name" value="L-threonylcarbamoyladenylate synthase"/>
    <property type="match status" value="1"/>
</dbReference>
<dbReference type="PANTHER" id="PTHR17490">
    <property type="entry name" value="SUA5"/>
    <property type="match status" value="1"/>
</dbReference>
<dbReference type="InterPro" id="IPR050156">
    <property type="entry name" value="TC-AMP_synthase_SUA5"/>
</dbReference>
<dbReference type="InterPro" id="IPR017945">
    <property type="entry name" value="DHBP_synth_RibB-like_a/b_dom"/>
</dbReference>
<keyword evidence="9" id="KW-0067">ATP-binding</keyword>
<keyword evidence="8" id="KW-0547">Nucleotide-binding</keyword>
<reference evidence="13" key="1">
    <citation type="journal article" date="2014" name="Genome Biol. Evol.">
        <title>Pangenome evidence for extensive interdomain horizontal transfer affecting lineage core and shell genes in uncultured planktonic thaumarchaeota and euryarchaeota.</title>
        <authorList>
            <person name="Deschamps P."/>
            <person name="Zivanovic Y."/>
            <person name="Moreira D."/>
            <person name="Rodriguez-Valera F."/>
            <person name="Lopez-Garcia P."/>
        </authorList>
    </citation>
    <scope>NUCLEOTIDE SEQUENCE</scope>
</reference>
<comment type="catalytic activity">
    <reaction evidence="11">
        <text>L-threonine + hydrogencarbonate + ATP = L-threonylcarbamoyladenylate + diphosphate + H2O</text>
        <dbReference type="Rhea" id="RHEA:36407"/>
        <dbReference type="ChEBI" id="CHEBI:15377"/>
        <dbReference type="ChEBI" id="CHEBI:17544"/>
        <dbReference type="ChEBI" id="CHEBI:30616"/>
        <dbReference type="ChEBI" id="CHEBI:33019"/>
        <dbReference type="ChEBI" id="CHEBI:57926"/>
        <dbReference type="ChEBI" id="CHEBI:73682"/>
        <dbReference type="EC" id="2.7.7.87"/>
    </reaction>
</comment>
<dbReference type="EC" id="2.7.7.87" evidence="3"/>
<dbReference type="PANTHER" id="PTHR17490:SF16">
    <property type="entry name" value="THREONYLCARBAMOYL-AMP SYNTHASE"/>
    <property type="match status" value="1"/>
</dbReference>
<evidence type="ECO:0000256" key="6">
    <source>
        <dbReference type="ARBA" id="ARBA00022694"/>
    </source>
</evidence>
<accession>A0A075FQQ6</accession>
<evidence type="ECO:0000256" key="4">
    <source>
        <dbReference type="ARBA" id="ARBA00022490"/>
    </source>
</evidence>
<evidence type="ECO:0000256" key="1">
    <source>
        <dbReference type="ARBA" id="ARBA00004496"/>
    </source>
</evidence>
<feature type="domain" description="YrdC-like" evidence="12">
    <location>
        <begin position="1"/>
        <end position="180"/>
    </location>
</feature>
<dbReference type="GO" id="GO:0000049">
    <property type="term" value="F:tRNA binding"/>
    <property type="evidence" value="ECO:0007669"/>
    <property type="project" value="TreeGrafter"/>
</dbReference>
<keyword evidence="6" id="KW-0819">tRNA processing</keyword>
<dbReference type="GO" id="GO:0003725">
    <property type="term" value="F:double-stranded RNA binding"/>
    <property type="evidence" value="ECO:0007669"/>
    <property type="project" value="InterPro"/>
</dbReference>
<dbReference type="PROSITE" id="PS51163">
    <property type="entry name" value="YRDC"/>
    <property type="match status" value="1"/>
</dbReference>
<keyword evidence="5" id="KW-0808">Transferase</keyword>
<dbReference type="Pfam" id="PF01300">
    <property type="entry name" value="Sua5_yciO_yrdC"/>
    <property type="match status" value="1"/>
</dbReference>
<dbReference type="GO" id="GO:0006450">
    <property type="term" value="P:regulation of translational fidelity"/>
    <property type="evidence" value="ECO:0007669"/>
    <property type="project" value="TreeGrafter"/>
</dbReference>
<evidence type="ECO:0000256" key="11">
    <source>
        <dbReference type="ARBA" id="ARBA00048366"/>
    </source>
</evidence>
<dbReference type="EMBL" id="KF900399">
    <property type="protein sequence ID" value="AIE93573.1"/>
    <property type="molecule type" value="Genomic_DNA"/>
</dbReference>
<dbReference type="GO" id="GO:0008033">
    <property type="term" value="P:tRNA processing"/>
    <property type="evidence" value="ECO:0007669"/>
    <property type="project" value="UniProtKB-KW"/>
</dbReference>
<evidence type="ECO:0000259" key="12">
    <source>
        <dbReference type="PROSITE" id="PS51163"/>
    </source>
</evidence>
<dbReference type="Gene3D" id="3.90.870.10">
    <property type="entry name" value="DHBP synthase"/>
    <property type="match status" value="1"/>
</dbReference>
<proteinExistence type="inferred from homology"/>
<gene>
    <name evidence="13" type="primary">SUA5</name>
    <name evidence="13" type="synonym">rimN</name>
</gene>
<dbReference type="InterPro" id="IPR006070">
    <property type="entry name" value="Sua5-like_dom"/>
</dbReference>
<evidence type="ECO:0000256" key="2">
    <source>
        <dbReference type="ARBA" id="ARBA00007663"/>
    </source>
</evidence>
<organism evidence="13">
    <name type="scientific">uncultured marine group II/III euryarchaeote AD1000_39_C04</name>
    <dbReference type="NCBI Taxonomy" id="1457762"/>
    <lineage>
        <taxon>Archaea</taxon>
        <taxon>Methanobacteriati</taxon>
        <taxon>Methanobacteriota</taxon>
        <taxon>environmental samples</taxon>
    </lineage>
</organism>
<keyword evidence="7" id="KW-0548">Nucleotidyltransferase</keyword>
<dbReference type="SUPFAM" id="SSF55821">
    <property type="entry name" value="YrdC/RibB"/>
    <property type="match status" value="1"/>
</dbReference>
<evidence type="ECO:0000256" key="9">
    <source>
        <dbReference type="ARBA" id="ARBA00022840"/>
    </source>
</evidence>
<comment type="similarity">
    <text evidence="2">Belongs to the SUA5 family.</text>
</comment>
<protein>
    <recommendedName>
        <fullName evidence="10">L-threonylcarbamoyladenylate synthase</fullName>
        <ecNumber evidence="3">2.7.7.87</ecNumber>
    </recommendedName>
    <alternativeName>
        <fullName evidence="10">L-threonylcarbamoyladenylate synthase</fullName>
    </alternativeName>
</protein>
<evidence type="ECO:0000313" key="13">
    <source>
        <dbReference type="EMBL" id="AIE93573.1"/>
    </source>
</evidence>
<comment type="subcellular location">
    <subcellularLocation>
        <location evidence="1">Cytoplasm</location>
    </subcellularLocation>
</comment>
<dbReference type="GO" id="GO:0061710">
    <property type="term" value="F:L-threonylcarbamoyladenylate synthase"/>
    <property type="evidence" value="ECO:0007669"/>
    <property type="project" value="UniProtKB-EC"/>
</dbReference>
<evidence type="ECO:0000256" key="10">
    <source>
        <dbReference type="ARBA" id="ARBA00029774"/>
    </source>
</evidence>
<name>A0A075FQQ6_9EURY</name>
<evidence type="ECO:0000256" key="3">
    <source>
        <dbReference type="ARBA" id="ARBA00012584"/>
    </source>
</evidence>
<evidence type="ECO:0000256" key="7">
    <source>
        <dbReference type="ARBA" id="ARBA00022695"/>
    </source>
</evidence>